<dbReference type="PROSITE" id="PS50011">
    <property type="entry name" value="PROTEIN_KINASE_DOM"/>
    <property type="match status" value="1"/>
</dbReference>
<keyword evidence="3" id="KW-1003">Cell membrane</keyword>
<comment type="caution">
    <text evidence="18">The sequence shown here is derived from an EMBL/GenBank/DDBJ whole genome shotgun (WGS) entry which is preliminary data.</text>
</comment>
<dbReference type="InterPro" id="IPR001611">
    <property type="entry name" value="Leu-rich_rpt"/>
</dbReference>
<dbReference type="GO" id="GO:0004674">
    <property type="term" value="F:protein serine/threonine kinase activity"/>
    <property type="evidence" value="ECO:0007669"/>
    <property type="project" value="UniProtKB-KW"/>
</dbReference>
<dbReference type="InterPro" id="IPR008271">
    <property type="entry name" value="Ser/Thr_kinase_AS"/>
</dbReference>
<dbReference type="SMART" id="SM00220">
    <property type="entry name" value="S_TKc"/>
    <property type="match status" value="1"/>
</dbReference>
<keyword evidence="14 16" id="KW-0472">Membrane</keyword>
<reference evidence="18" key="1">
    <citation type="journal article" date="2023" name="Nat. Commun.">
        <title>Diploid and tetraploid genomes of Acorus and the evolution of monocots.</title>
        <authorList>
            <person name="Ma L."/>
            <person name="Liu K.W."/>
            <person name="Li Z."/>
            <person name="Hsiao Y.Y."/>
            <person name="Qi Y."/>
            <person name="Fu T."/>
            <person name="Tang G.D."/>
            <person name="Zhang D."/>
            <person name="Sun W.H."/>
            <person name="Liu D.K."/>
            <person name="Li Y."/>
            <person name="Chen G.Z."/>
            <person name="Liu X.D."/>
            <person name="Liao X.Y."/>
            <person name="Jiang Y.T."/>
            <person name="Yu X."/>
            <person name="Hao Y."/>
            <person name="Huang J."/>
            <person name="Zhao X.W."/>
            <person name="Ke S."/>
            <person name="Chen Y.Y."/>
            <person name="Wu W.L."/>
            <person name="Hsu J.L."/>
            <person name="Lin Y.F."/>
            <person name="Huang M.D."/>
            <person name="Li C.Y."/>
            <person name="Huang L."/>
            <person name="Wang Z.W."/>
            <person name="Zhao X."/>
            <person name="Zhong W.Y."/>
            <person name="Peng D.H."/>
            <person name="Ahmad S."/>
            <person name="Lan S."/>
            <person name="Zhang J.S."/>
            <person name="Tsai W.C."/>
            <person name="Van de Peer Y."/>
            <person name="Liu Z.J."/>
        </authorList>
    </citation>
    <scope>NUCLEOTIDE SEQUENCE</scope>
    <source>
        <strain evidence="18">SCP</strain>
    </source>
</reference>
<evidence type="ECO:0000256" key="7">
    <source>
        <dbReference type="ARBA" id="ARBA00022692"/>
    </source>
</evidence>
<evidence type="ECO:0000256" key="8">
    <source>
        <dbReference type="ARBA" id="ARBA00022729"/>
    </source>
</evidence>
<keyword evidence="7 16" id="KW-0812">Transmembrane</keyword>
<dbReference type="EMBL" id="JAUJYN010000005">
    <property type="protein sequence ID" value="KAK1270539.1"/>
    <property type="molecule type" value="Genomic_DNA"/>
</dbReference>
<keyword evidence="5" id="KW-0433">Leucine-rich repeat</keyword>
<keyword evidence="13 16" id="KW-1133">Transmembrane helix</keyword>
<dbReference type="FunFam" id="3.80.10.10:FF:000383">
    <property type="entry name" value="Leucine-rich repeat receptor protein kinase EMS1"/>
    <property type="match status" value="1"/>
</dbReference>
<keyword evidence="4" id="KW-0723">Serine/threonine-protein kinase</keyword>
<evidence type="ECO:0000256" key="11">
    <source>
        <dbReference type="ARBA" id="ARBA00022777"/>
    </source>
</evidence>
<keyword evidence="12" id="KW-0067">ATP-binding</keyword>
<dbReference type="Pfam" id="PF00560">
    <property type="entry name" value="LRR_1"/>
    <property type="match status" value="8"/>
</dbReference>
<dbReference type="SMART" id="SM00369">
    <property type="entry name" value="LRR_TYP"/>
    <property type="match status" value="9"/>
</dbReference>
<evidence type="ECO:0000256" key="13">
    <source>
        <dbReference type="ARBA" id="ARBA00022989"/>
    </source>
</evidence>
<feature type="transmembrane region" description="Helical" evidence="16">
    <location>
        <begin position="580"/>
        <end position="605"/>
    </location>
</feature>
<dbReference type="InterPro" id="IPR055414">
    <property type="entry name" value="LRR_R13L4/SHOC2-like"/>
</dbReference>
<dbReference type="FunFam" id="3.80.10.10:FF:000288">
    <property type="entry name" value="LRR receptor-like serine/threonine-protein kinase EFR"/>
    <property type="match status" value="1"/>
</dbReference>
<evidence type="ECO:0000256" key="12">
    <source>
        <dbReference type="ARBA" id="ARBA00022840"/>
    </source>
</evidence>
<evidence type="ECO:0000256" key="6">
    <source>
        <dbReference type="ARBA" id="ARBA00022679"/>
    </source>
</evidence>
<dbReference type="Gene3D" id="3.30.200.20">
    <property type="entry name" value="Phosphorylase Kinase, domain 1"/>
    <property type="match status" value="1"/>
</dbReference>
<accession>A0AAV9B1M0</accession>
<dbReference type="Gene3D" id="3.80.10.10">
    <property type="entry name" value="Ribonuclease Inhibitor"/>
    <property type="match status" value="3"/>
</dbReference>
<evidence type="ECO:0000256" key="16">
    <source>
        <dbReference type="SAM" id="Phobius"/>
    </source>
</evidence>
<dbReference type="Gene3D" id="1.10.510.10">
    <property type="entry name" value="Transferase(Phosphotransferase) domain 1"/>
    <property type="match status" value="1"/>
</dbReference>
<dbReference type="FunFam" id="3.80.10.10:FF:000095">
    <property type="entry name" value="LRR receptor-like serine/threonine-protein kinase GSO1"/>
    <property type="match status" value="1"/>
</dbReference>
<evidence type="ECO:0000313" key="19">
    <source>
        <dbReference type="Proteomes" id="UP001179952"/>
    </source>
</evidence>
<evidence type="ECO:0000259" key="17">
    <source>
        <dbReference type="PROSITE" id="PS50011"/>
    </source>
</evidence>
<keyword evidence="18" id="KW-0675">Receptor</keyword>
<dbReference type="Pfam" id="PF00069">
    <property type="entry name" value="Pkinase"/>
    <property type="match status" value="1"/>
</dbReference>
<dbReference type="AlphaFoldDB" id="A0AAV9B1M0"/>
<gene>
    <name evidence="18" type="ORF">QJS04_geneDACA007551</name>
</gene>
<dbReference type="InterPro" id="IPR032675">
    <property type="entry name" value="LRR_dom_sf"/>
</dbReference>
<dbReference type="Pfam" id="PF23598">
    <property type="entry name" value="LRR_14"/>
    <property type="match status" value="1"/>
</dbReference>
<dbReference type="InterPro" id="IPR003591">
    <property type="entry name" value="Leu-rich_rpt_typical-subtyp"/>
</dbReference>
<dbReference type="FunFam" id="3.30.200.20:FF:000432">
    <property type="entry name" value="LRR receptor-like serine/threonine-protein kinase EFR"/>
    <property type="match status" value="1"/>
</dbReference>
<evidence type="ECO:0000256" key="2">
    <source>
        <dbReference type="ARBA" id="ARBA00012513"/>
    </source>
</evidence>
<dbReference type="InterPro" id="IPR000719">
    <property type="entry name" value="Prot_kinase_dom"/>
</dbReference>
<keyword evidence="6" id="KW-0808">Transferase</keyword>
<evidence type="ECO:0000256" key="15">
    <source>
        <dbReference type="ARBA" id="ARBA00023180"/>
    </source>
</evidence>
<organism evidence="18 19">
    <name type="scientific">Acorus gramineus</name>
    <name type="common">Dwarf sweet flag</name>
    <dbReference type="NCBI Taxonomy" id="55184"/>
    <lineage>
        <taxon>Eukaryota</taxon>
        <taxon>Viridiplantae</taxon>
        <taxon>Streptophyta</taxon>
        <taxon>Embryophyta</taxon>
        <taxon>Tracheophyta</taxon>
        <taxon>Spermatophyta</taxon>
        <taxon>Magnoliopsida</taxon>
        <taxon>Liliopsida</taxon>
        <taxon>Acoraceae</taxon>
        <taxon>Acorus</taxon>
    </lineage>
</organism>
<evidence type="ECO:0000256" key="10">
    <source>
        <dbReference type="ARBA" id="ARBA00022741"/>
    </source>
</evidence>
<dbReference type="PANTHER" id="PTHR27008:SF596">
    <property type="entry name" value="OS02G0215500 PROTEIN"/>
    <property type="match status" value="1"/>
</dbReference>
<dbReference type="EC" id="2.7.11.1" evidence="2"/>
<evidence type="ECO:0000256" key="14">
    <source>
        <dbReference type="ARBA" id="ARBA00023136"/>
    </source>
</evidence>
<reference evidence="18" key="2">
    <citation type="submission" date="2023-06" db="EMBL/GenBank/DDBJ databases">
        <authorList>
            <person name="Ma L."/>
            <person name="Liu K.-W."/>
            <person name="Li Z."/>
            <person name="Hsiao Y.-Y."/>
            <person name="Qi Y."/>
            <person name="Fu T."/>
            <person name="Tang G."/>
            <person name="Zhang D."/>
            <person name="Sun W.-H."/>
            <person name="Liu D.-K."/>
            <person name="Li Y."/>
            <person name="Chen G.-Z."/>
            <person name="Liu X.-D."/>
            <person name="Liao X.-Y."/>
            <person name="Jiang Y.-T."/>
            <person name="Yu X."/>
            <person name="Hao Y."/>
            <person name="Huang J."/>
            <person name="Zhao X.-W."/>
            <person name="Ke S."/>
            <person name="Chen Y.-Y."/>
            <person name="Wu W.-L."/>
            <person name="Hsu J.-L."/>
            <person name="Lin Y.-F."/>
            <person name="Huang M.-D."/>
            <person name="Li C.-Y."/>
            <person name="Huang L."/>
            <person name="Wang Z.-W."/>
            <person name="Zhao X."/>
            <person name="Zhong W.-Y."/>
            <person name="Peng D.-H."/>
            <person name="Ahmad S."/>
            <person name="Lan S."/>
            <person name="Zhang J.-S."/>
            <person name="Tsai W.-C."/>
            <person name="Van De Peer Y."/>
            <person name="Liu Z.-J."/>
        </authorList>
    </citation>
    <scope>NUCLEOTIDE SEQUENCE</scope>
    <source>
        <strain evidence="18">SCP</strain>
        <tissue evidence="18">Leaves</tissue>
    </source>
</reference>
<keyword evidence="15" id="KW-0325">Glycoprotein</keyword>
<dbReference type="PROSITE" id="PS00108">
    <property type="entry name" value="PROTEIN_KINASE_ST"/>
    <property type="match status" value="1"/>
</dbReference>
<keyword evidence="19" id="KW-1185">Reference proteome</keyword>
<keyword evidence="8" id="KW-0732">Signal</keyword>
<name>A0AAV9B1M0_ACOGR</name>
<comment type="subcellular location">
    <subcellularLocation>
        <location evidence="1">Cell membrane</location>
        <topology evidence="1">Single-pass membrane protein</topology>
    </subcellularLocation>
</comment>
<dbReference type="InterPro" id="IPR051809">
    <property type="entry name" value="Plant_receptor-like_S/T_kinase"/>
</dbReference>
<dbReference type="InterPro" id="IPR011009">
    <property type="entry name" value="Kinase-like_dom_sf"/>
</dbReference>
<keyword evidence="9" id="KW-0677">Repeat</keyword>
<keyword evidence="11 18" id="KW-0418">Kinase</keyword>
<dbReference type="GO" id="GO:0005524">
    <property type="term" value="F:ATP binding"/>
    <property type="evidence" value="ECO:0007669"/>
    <property type="project" value="UniProtKB-KW"/>
</dbReference>
<evidence type="ECO:0000256" key="3">
    <source>
        <dbReference type="ARBA" id="ARBA00022475"/>
    </source>
</evidence>
<proteinExistence type="predicted"/>
<protein>
    <recommendedName>
        <fullName evidence="2">non-specific serine/threonine protein kinase</fullName>
        <ecNumber evidence="2">2.7.11.1</ecNumber>
    </recommendedName>
</protein>
<dbReference type="SUPFAM" id="SSF56112">
    <property type="entry name" value="Protein kinase-like (PK-like)"/>
    <property type="match status" value="1"/>
</dbReference>
<feature type="domain" description="Protein kinase" evidence="17">
    <location>
        <begin position="638"/>
        <end position="827"/>
    </location>
</feature>
<dbReference type="PANTHER" id="PTHR27008">
    <property type="entry name" value="OS04G0122200 PROTEIN"/>
    <property type="match status" value="1"/>
</dbReference>
<evidence type="ECO:0000313" key="18">
    <source>
        <dbReference type="EMBL" id="KAK1270539.1"/>
    </source>
</evidence>
<evidence type="ECO:0000256" key="9">
    <source>
        <dbReference type="ARBA" id="ARBA00022737"/>
    </source>
</evidence>
<dbReference type="SUPFAM" id="SSF52058">
    <property type="entry name" value="L domain-like"/>
    <property type="match status" value="2"/>
</dbReference>
<sequence length="827" mass="89716">MLEAMDLNNNNFTGSIPPSIGSFSSLSVLYIGRNCFQGSIPNEIGSLSRLQYFNLSYNSLDGKIPTTLGHCSKLQNISIRSNNLVGQIPDTLGRLPNLKVLSLATNNLIGDVPQSLGNLSSLNILNLAKNSLTGLLPSSLGNLSSLSYFDLSSNNLNGSIPEDIAHITGLKFFSVSINGFSGLIPSPYFNLSSLQHFAVSVNQLTGTLPQDIGLTLPNLEDLLVDVNQFHGPIPISLSNASRLQVVDLDTNKFSGRVPLNLGSLQNLRNLNLGSNKLRAREAEDWDFITSLTNCSNLVVLGLNNNSFTGVLPSSIANLSSELQWLVMGGNQISGGIPAGIENLVNLVVLGMDQNNFTGAIPGAIGKLQWLNALDLSENRFSVGKNEFWGSIPSSLRNCQNLEALELSNNNFSGTIPIEVFNITSLSIYLDLSHNSLIGTLPMQIGSLTNLGILDVSENRLSGEIPNELGDCQVLEYLYMEGNFFQGSIPPSFGKLKGIRELDLSRNKFSGQFPDFLENLHSAQYLNLSFNNFNGEVPQGGVFNNASAISVAGNNNLCGGIPKLQLPPCPNKSSKRRKQHLAVIIMVPVVSILCSIVLLYFCIICWTKSSKAKIPSTPSSSDQHKKVSYAELYKATDGFSSENLMGVGSFGSVYKGIMDLGETAVAVKVFNLQRRGATKTFLAECEALRFVRHRNLVKILTSCSSMDFMGNEFKALVYEFMPHGSLENWLHPVGKEWCQSESLNFSKRLNIAIDVASALNYLHYHCLKPIVHCDLKPSNVLLDGTMSALVSDFGLARFLSKTFAPSGQTISIGIKGTIGYVAPGNYCI</sequence>
<evidence type="ECO:0000256" key="5">
    <source>
        <dbReference type="ARBA" id="ARBA00022614"/>
    </source>
</evidence>
<keyword evidence="10" id="KW-0547">Nucleotide-binding</keyword>
<dbReference type="Proteomes" id="UP001179952">
    <property type="component" value="Unassembled WGS sequence"/>
</dbReference>
<dbReference type="GO" id="GO:0005886">
    <property type="term" value="C:plasma membrane"/>
    <property type="evidence" value="ECO:0007669"/>
    <property type="project" value="UniProtKB-SubCell"/>
</dbReference>
<evidence type="ECO:0000256" key="1">
    <source>
        <dbReference type="ARBA" id="ARBA00004162"/>
    </source>
</evidence>
<evidence type="ECO:0000256" key="4">
    <source>
        <dbReference type="ARBA" id="ARBA00022527"/>
    </source>
</evidence>